<protein>
    <submittedName>
        <fullName evidence="1">Uncharacterized protein</fullName>
    </submittedName>
</protein>
<dbReference type="STRING" id="1453498.LG45_10555"/>
<dbReference type="AlphaFoldDB" id="A0A095SSQ1"/>
<gene>
    <name evidence="1" type="ORF">LG45_10555</name>
</gene>
<evidence type="ECO:0000313" key="1">
    <source>
        <dbReference type="EMBL" id="KGD67572.1"/>
    </source>
</evidence>
<dbReference type="Proteomes" id="UP000029554">
    <property type="component" value="Unassembled WGS sequence"/>
</dbReference>
<reference evidence="1 2" key="1">
    <citation type="submission" date="2014-09" db="EMBL/GenBank/DDBJ databases">
        <title>Whole Genome Shotgun of Flavobacterium aquatile LMG 4008.</title>
        <authorList>
            <person name="Gale A.N."/>
            <person name="Pipes S.E."/>
            <person name="Newman J.D."/>
        </authorList>
    </citation>
    <scope>NUCLEOTIDE SEQUENCE [LARGE SCALE GENOMIC DNA]</scope>
    <source>
        <strain evidence="1 2">LMG 4008</strain>
    </source>
</reference>
<organism evidence="1 2">
    <name type="scientific">Flavobacterium aquatile LMG 4008 = ATCC 11947</name>
    <dbReference type="NCBI Taxonomy" id="1453498"/>
    <lineage>
        <taxon>Bacteria</taxon>
        <taxon>Pseudomonadati</taxon>
        <taxon>Bacteroidota</taxon>
        <taxon>Flavobacteriia</taxon>
        <taxon>Flavobacteriales</taxon>
        <taxon>Flavobacteriaceae</taxon>
        <taxon>Flavobacterium</taxon>
    </lineage>
</organism>
<sequence length="243" mass="28776">MKILGYSERGIINSLIFSIGEDKELMSKFINKITVHESFKLGNPKRYTVLLEQSFSDFGDADMVIIIHYKDKEVEKAEDKIVLFIEGKVNTSGSNWIIKTQHDKYIQKKEYKGYSSNLFYQLYFKKQLIDNWPDIKNDLEKDTKDRKVAIQSFFRKRKIGNNPIVHKAFNLIECKEAYYIGIVPTKQSEIDNFDGKIDFDMSFLSWEKVEEFCEENKEQHACLEKVLDIFDYNDQQIYNRKTH</sequence>
<comment type="caution">
    <text evidence="1">The sequence shown here is derived from an EMBL/GenBank/DDBJ whole genome shotgun (WGS) entry which is preliminary data.</text>
</comment>
<keyword evidence="2" id="KW-1185">Reference proteome</keyword>
<dbReference type="EMBL" id="JRHH01000004">
    <property type="protein sequence ID" value="KGD67572.1"/>
    <property type="molecule type" value="Genomic_DNA"/>
</dbReference>
<dbReference type="RefSeq" id="WP_035126890.1">
    <property type="nucleotide sequence ID" value="NZ_JRHH01000004.1"/>
</dbReference>
<name>A0A095SSQ1_9FLAO</name>
<proteinExistence type="predicted"/>
<accession>A0A095SSQ1</accession>
<dbReference type="OrthoDB" id="1093835at2"/>
<evidence type="ECO:0000313" key="2">
    <source>
        <dbReference type="Proteomes" id="UP000029554"/>
    </source>
</evidence>